<protein>
    <submittedName>
        <fullName evidence="4">Putative NAD(P)-binding protein</fullName>
    </submittedName>
</protein>
<evidence type="ECO:0000313" key="5">
    <source>
        <dbReference type="Proteomes" id="UP000256779"/>
    </source>
</evidence>
<dbReference type="Proteomes" id="UP000256779">
    <property type="component" value="Unassembled WGS sequence"/>
</dbReference>
<evidence type="ECO:0000313" key="4">
    <source>
        <dbReference type="EMBL" id="RED92637.1"/>
    </source>
</evidence>
<dbReference type="GO" id="GO:0016020">
    <property type="term" value="C:membrane"/>
    <property type="evidence" value="ECO:0007669"/>
    <property type="project" value="UniProtKB-SubCell"/>
</dbReference>
<gene>
    <name evidence="4" type="ORF">C7460_12924</name>
</gene>
<dbReference type="InterPro" id="IPR001509">
    <property type="entry name" value="Epimerase_deHydtase"/>
</dbReference>
<keyword evidence="5" id="KW-1185">Reference proteome</keyword>
<dbReference type="RefSeq" id="WP_115870175.1">
    <property type="nucleotide sequence ID" value="NZ_QREG01000029.1"/>
</dbReference>
<organism evidence="4 5">
    <name type="scientific">Marinoscillum furvescens DSM 4134</name>
    <dbReference type="NCBI Taxonomy" id="1122208"/>
    <lineage>
        <taxon>Bacteria</taxon>
        <taxon>Pseudomonadati</taxon>
        <taxon>Bacteroidota</taxon>
        <taxon>Cytophagia</taxon>
        <taxon>Cytophagales</taxon>
        <taxon>Reichenbachiellaceae</taxon>
        <taxon>Marinoscillum</taxon>
    </lineage>
</organism>
<dbReference type="Gene3D" id="3.40.50.720">
    <property type="entry name" value="NAD(P)-binding Rossmann-like Domain"/>
    <property type="match status" value="1"/>
</dbReference>
<dbReference type="PANTHER" id="PTHR14097">
    <property type="entry name" value="OXIDOREDUCTASE HTATIP2"/>
    <property type="match status" value="1"/>
</dbReference>
<dbReference type="PANTHER" id="PTHR14097:SF7">
    <property type="entry name" value="OXIDOREDUCTASE HTATIP2"/>
    <property type="match status" value="1"/>
</dbReference>
<dbReference type="Pfam" id="PF01370">
    <property type="entry name" value="Epimerase"/>
    <property type="match status" value="1"/>
</dbReference>
<comment type="caution">
    <text evidence="4">The sequence shown here is derived from an EMBL/GenBank/DDBJ whole genome shotgun (WGS) entry which is preliminary data.</text>
</comment>
<name>A0A3D9KWW3_MARFU</name>
<dbReference type="OrthoDB" id="9798632at2"/>
<evidence type="ECO:0000259" key="3">
    <source>
        <dbReference type="Pfam" id="PF01370"/>
    </source>
</evidence>
<evidence type="ECO:0000256" key="1">
    <source>
        <dbReference type="ARBA" id="ARBA00004370"/>
    </source>
</evidence>
<comment type="subcellular location">
    <subcellularLocation>
        <location evidence="1">Membrane</location>
    </subcellularLocation>
</comment>
<evidence type="ECO:0000256" key="2">
    <source>
        <dbReference type="ARBA" id="ARBA00023136"/>
    </source>
</evidence>
<keyword evidence="2" id="KW-0472">Membrane</keyword>
<proteinExistence type="predicted"/>
<reference evidence="4 5" key="1">
    <citation type="submission" date="2018-07" db="EMBL/GenBank/DDBJ databases">
        <title>Genomic Encyclopedia of Type Strains, Phase IV (KMG-IV): sequencing the most valuable type-strain genomes for metagenomic binning, comparative biology and taxonomic classification.</title>
        <authorList>
            <person name="Goeker M."/>
        </authorList>
    </citation>
    <scope>NUCLEOTIDE SEQUENCE [LARGE SCALE GENOMIC DNA]</scope>
    <source>
        <strain evidence="4 5">DSM 4134</strain>
    </source>
</reference>
<dbReference type="SUPFAM" id="SSF51735">
    <property type="entry name" value="NAD(P)-binding Rossmann-fold domains"/>
    <property type="match status" value="1"/>
</dbReference>
<dbReference type="AlphaFoldDB" id="A0A3D9KWW3"/>
<feature type="domain" description="NAD-dependent epimerase/dehydratase" evidence="3">
    <location>
        <begin position="6"/>
        <end position="140"/>
    </location>
</feature>
<accession>A0A3D9KWW3</accession>
<dbReference type="InterPro" id="IPR036291">
    <property type="entry name" value="NAD(P)-bd_dom_sf"/>
</dbReference>
<sequence>MANRTALIAGATGLVGRELLQALLQKNQYDKIILLQRREAEVDDPRVQSVVVEDFANMQTVKEQLFVQDYYCTLGTTIKQAGSKDAFKKVDLEYPLLLAQVAQQSPDFRQFLVVTSAGANANSPLFYNNVKGQVEQQLRAMELPSLQIFRPSLLLGERKEFRLGEEVAKFGSRVLSFFMVGMRRNLWSIDAKDVAKAMAVVASQERSGTHIFGSSEMYKIVNKQGL</sequence>
<dbReference type="EMBL" id="QREG01000029">
    <property type="protein sequence ID" value="RED92637.1"/>
    <property type="molecule type" value="Genomic_DNA"/>
</dbReference>